<accession>B4D7Y1</accession>
<dbReference type="FunFam" id="2.40.30.170:FF:000010">
    <property type="entry name" value="Efflux RND transporter periplasmic adaptor subunit"/>
    <property type="match status" value="1"/>
</dbReference>
<dbReference type="RefSeq" id="WP_006982342.1">
    <property type="nucleotide sequence ID" value="NZ_ABVL01000019.1"/>
</dbReference>
<dbReference type="EMBL" id="ABVL01000019">
    <property type="protein sequence ID" value="EDY17504.1"/>
    <property type="molecule type" value="Genomic_DNA"/>
</dbReference>
<feature type="region of interest" description="Disordered" evidence="2">
    <location>
        <begin position="303"/>
        <end position="334"/>
    </location>
</feature>
<gene>
    <name evidence="6" type="ORF">CfE428DRAFT_5021</name>
</gene>
<protein>
    <submittedName>
        <fullName evidence="6">Efflux transporter, RND family, MFP subunit</fullName>
    </submittedName>
</protein>
<comment type="caution">
    <text evidence="6">The sequence shown here is derived from an EMBL/GenBank/DDBJ whole genome shotgun (WGS) entry which is preliminary data.</text>
</comment>
<evidence type="ECO:0000313" key="7">
    <source>
        <dbReference type="Proteomes" id="UP000005824"/>
    </source>
</evidence>
<proteinExistence type="inferred from homology"/>
<dbReference type="GO" id="GO:0015562">
    <property type="term" value="F:efflux transmembrane transporter activity"/>
    <property type="evidence" value="ECO:0007669"/>
    <property type="project" value="TreeGrafter"/>
</dbReference>
<reference evidence="6 7" key="1">
    <citation type="journal article" date="2011" name="J. Bacteriol.">
        <title>Genome sequence of Chthoniobacter flavus Ellin428, an aerobic heterotrophic soil bacterium.</title>
        <authorList>
            <person name="Kant R."/>
            <person name="van Passel M.W."/>
            <person name="Palva A."/>
            <person name="Lucas S."/>
            <person name="Lapidus A."/>
            <person name="Glavina Del Rio T."/>
            <person name="Dalin E."/>
            <person name="Tice H."/>
            <person name="Bruce D."/>
            <person name="Goodwin L."/>
            <person name="Pitluck S."/>
            <person name="Larimer F.W."/>
            <person name="Land M.L."/>
            <person name="Hauser L."/>
            <person name="Sangwan P."/>
            <person name="de Vos W.M."/>
            <person name="Janssen P.H."/>
            <person name="Smidt H."/>
        </authorList>
    </citation>
    <scope>NUCLEOTIDE SEQUENCE [LARGE SCALE GENOMIC DNA]</scope>
    <source>
        <strain evidence="6 7">Ellin428</strain>
    </source>
</reference>
<organism evidence="6 7">
    <name type="scientific">Chthoniobacter flavus Ellin428</name>
    <dbReference type="NCBI Taxonomy" id="497964"/>
    <lineage>
        <taxon>Bacteria</taxon>
        <taxon>Pseudomonadati</taxon>
        <taxon>Verrucomicrobiota</taxon>
        <taxon>Spartobacteria</taxon>
        <taxon>Chthoniobacterales</taxon>
        <taxon>Chthoniobacteraceae</taxon>
        <taxon>Chthoniobacter</taxon>
    </lineage>
</organism>
<feature type="domain" description="Multidrug resistance protein MdtA-like barrel-sandwich hybrid" evidence="4">
    <location>
        <begin position="57"/>
        <end position="194"/>
    </location>
</feature>
<dbReference type="Pfam" id="PF25917">
    <property type="entry name" value="BSH_RND"/>
    <property type="match status" value="1"/>
</dbReference>
<keyword evidence="7" id="KW-1185">Reference proteome</keyword>
<dbReference type="PANTHER" id="PTHR30469">
    <property type="entry name" value="MULTIDRUG RESISTANCE PROTEIN MDTA"/>
    <property type="match status" value="1"/>
</dbReference>
<dbReference type="Gene3D" id="2.40.50.100">
    <property type="match status" value="1"/>
</dbReference>
<dbReference type="Pfam" id="PF25954">
    <property type="entry name" value="Beta-barrel_RND_2"/>
    <property type="match status" value="1"/>
</dbReference>
<dbReference type="InterPro" id="IPR058792">
    <property type="entry name" value="Beta-barrel_RND_2"/>
</dbReference>
<dbReference type="InParanoid" id="B4D7Y1"/>
<dbReference type="InterPro" id="IPR058624">
    <property type="entry name" value="MdtA-like_HH"/>
</dbReference>
<feature type="domain" description="CusB-like beta-barrel" evidence="5">
    <location>
        <begin position="209"/>
        <end position="280"/>
    </location>
</feature>
<dbReference type="Gene3D" id="1.10.287.470">
    <property type="entry name" value="Helix hairpin bin"/>
    <property type="match status" value="1"/>
</dbReference>
<sequence>MKTLFTLLIIAGLLAGGWWYYKRNQNNEPQFLTATIEKGSLTKVVTATGTLNPVLNVTVGSQISGNIVKLYADWNSPVKANQVVAQIDPAVYVANVDQCNGDLANAKAVLELAQLTAKRKQELVEQHAAPQADLDTAIATLHQAEATVKVKEANLELAKVNLEHCTIYSPVDGIVISRSVDVGQTVAAAMNAPVLFLIANDLTKMQIDSNVAEADVGNVEVGQDVDFSVDAFPYRTFHGKVVQNRNAAVTVQNVVTYDVVISVDNSDLKLKPGMTATVQIIISRKDDVLKIPNAALRIRTVDADATPAPISPQPTPTPPPVGKHHTSGRTRAEKRDRTVFVMPPGGGKPKPVPIKLGIDDLVYTEVTDGLKEGDVVVTSVEFPQKSSHSGSSNPFGGMPRRF</sequence>
<evidence type="ECO:0000313" key="6">
    <source>
        <dbReference type="EMBL" id="EDY17504.1"/>
    </source>
</evidence>
<comment type="similarity">
    <text evidence="1">Belongs to the membrane fusion protein (MFP) (TC 8.A.1) family.</text>
</comment>
<dbReference type="PANTHER" id="PTHR30469:SF33">
    <property type="entry name" value="SLR1207 PROTEIN"/>
    <property type="match status" value="1"/>
</dbReference>
<dbReference type="GO" id="GO:1990281">
    <property type="term" value="C:efflux pump complex"/>
    <property type="evidence" value="ECO:0007669"/>
    <property type="project" value="TreeGrafter"/>
</dbReference>
<evidence type="ECO:0000256" key="2">
    <source>
        <dbReference type="SAM" id="MobiDB-lite"/>
    </source>
</evidence>
<dbReference type="NCBIfam" id="TIGR01730">
    <property type="entry name" value="RND_mfp"/>
    <property type="match status" value="1"/>
</dbReference>
<feature type="compositionally biased region" description="Pro residues" evidence="2">
    <location>
        <begin position="309"/>
        <end position="321"/>
    </location>
</feature>
<feature type="domain" description="Multidrug resistance protein MdtA-like alpha-helical hairpin" evidence="3">
    <location>
        <begin position="96"/>
        <end position="163"/>
    </location>
</feature>
<dbReference type="Proteomes" id="UP000005824">
    <property type="component" value="Unassembled WGS sequence"/>
</dbReference>
<name>B4D7Y1_9BACT</name>
<evidence type="ECO:0000259" key="3">
    <source>
        <dbReference type="Pfam" id="PF25876"/>
    </source>
</evidence>
<evidence type="ECO:0000259" key="4">
    <source>
        <dbReference type="Pfam" id="PF25917"/>
    </source>
</evidence>
<dbReference type="AlphaFoldDB" id="B4D7Y1"/>
<dbReference type="STRING" id="497964.CfE428DRAFT_5021"/>
<dbReference type="Gene3D" id="2.40.30.170">
    <property type="match status" value="1"/>
</dbReference>
<evidence type="ECO:0000256" key="1">
    <source>
        <dbReference type="ARBA" id="ARBA00009477"/>
    </source>
</evidence>
<evidence type="ECO:0000259" key="5">
    <source>
        <dbReference type="Pfam" id="PF25954"/>
    </source>
</evidence>
<dbReference type="Pfam" id="PF25876">
    <property type="entry name" value="HH_MFP_RND"/>
    <property type="match status" value="1"/>
</dbReference>
<dbReference type="SUPFAM" id="SSF111369">
    <property type="entry name" value="HlyD-like secretion proteins"/>
    <property type="match status" value="1"/>
</dbReference>
<dbReference type="eggNOG" id="COG0845">
    <property type="taxonomic scope" value="Bacteria"/>
</dbReference>
<dbReference type="InterPro" id="IPR006143">
    <property type="entry name" value="RND_pump_MFP"/>
</dbReference>
<dbReference type="InterPro" id="IPR058625">
    <property type="entry name" value="MdtA-like_BSH"/>
</dbReference>
<dbReference type="Gene3D" id="2.40.420.20">
    <property type="match status" value="1"/>
</dbReference>